<dbReference type="InterPro" id="IPR038636">
    <property type="entry name" value="Wzi_sf"/>
</dbReference>
<proteinExistence type="predicted"/>
<protein>
    <submittedName>
        <fullName evidence="1">Capsule assembly Wzi family protein</fullName>
    </submittedName>
</protein>
<dbReference type="RefSeq" id="WP_241294016.1">
    <property type="nucleotide sequence ID" value="NZ_JAKZGR010000006.1"/>
</dbReference>
<comment type="caution">
    <text evidence="1">The sequence shown here is derived from an EMBL/GenBank/DDBJ whole genome shotgun (WGS) entry which is preliminary data.</text>
</comment>
<reference evidence="2" key="1">
    <citation type="journal article" date="2019" name="Int. J. Syst. Evol. Microbiol.">
        <title>The Global Catalogue of Microorganisms (GCM) 10K type strain sequencing project: providing services to taxonomists for standard genome sequencing and annotation.</title>
        <authorList>
            <consortium name="The Broad Institute Genomics Platform"/>
            <consortium name="The Broad Institute Genome Sequencing Center for Infectious Disease"/>
            <person name="Wu L."/>
            <person name="Ma J."/>
        </authorList>
    </citation>
    <scope>NUCLEOTIDE SEQUENCE [LARGE SCALE GENOMIC DNA]</scope>
    <source>
        <strain evidence="2">CECT 8551</strain>
    </source>
</reference>
<dbReference type="EMBL" id="JBHSAV010000003">
    <property type="protein sequence ID" value="MFC3974949.1"/>
    <property type="molecule type" value="Genomic_DNA"/>
</dbReference>
<evidence type="ECO:0000313" key="2">
    <source>
        <dbReference type="Proteomes" id="UP001595766"/>
    </source>
</evidence>
<dbReference type="Proteomes" id="UP001595766">
    <property type="component" value="Unassembled WGS sequence"/>
</dbReference>
<dbReference type="Gene3D" id="2.40.160.130">
    <property type="entry name" value="Capsule assembly protein Wzi"/>
    <property type="match status" value="1"/>
</dbReference>
<dbReference type="InterPro" id="IPR026950">
    <property type="entry name" value="Caps_assemb_Wzi"/>
</dbReference>
<gene>
    <name evidence="1" type="ORF">ACFOUP_01040</name>
</gene>
<keyword evidence="2" id="KW-1185">Reference proteome</keyword>
<accession>A0ABV8EFX9</accession>
<organism evidence="1 2">
    <name type="scientific">Belliella kenyensis</name>
    <dbReference type="NCBI Taxonomy" id="1472724"/>
    <lineage>
        <taxon>Bacteria</taxon>
        <taxon>Pseudomonadati</taxon>
        <taxon>Bacteroidota</taxon>
        <taxon>Cytophagia</taxon>
        <taxon>Cytophagales</taxon>
        <taxon>Cyclobacteriaceae</taxon>
        <taxon>Belliella</taxon>
    </lineage>
</organism>
<sequence>MNIVIRFFGLFLGLLGLLSNTFAQSLSSGQPILEEYLRRNQIANESAVAGSFSLRPVINDYRNLFQEEQDSLKKIMDFGLMPITSISRYNTNRPYGHGDYGMIPSNGLQQYVSAGFFAKFSVLHLQFQPELIYAQNAAFDGFSSDFSNSVNQARFFFWNFGDGPERFGTEAYSRFYWGQSSISLKFKSLELGASTKNIWWGPGQWNALTFSNSAPGFPHLTFNTYKPIQTFLGNFEFQLLVGRLEDSGIAPSQFDELNGRYFQNFSGDWKYLNAVMFSYAPKWVPGFTIGLTRTFQRYSENPFNSLRDYLPVFEGLQKVNFFDNGNTVDYDRDGYDQQLTIFTRYFNKEAKAEIYFEYGRRDHAFNWRELILNPEHTRAYILGFGKLFDLANSDKMLQVRGEMTHQQASVNRYIRYGLLGGTTWHMHHQARGFTNYGQALGVGIGTGSNIQTLEFSLVEKFNKMGLLFERLENHQDFYYRAFGQQKEHQPWVDLSIGLLYDKRWNNLLLSSKLQLINGINYQWQLAPESTPEFPRGENLFSIHSQVSLIYLLGKQP</sequence>
<name>A0ABV8EFX9_9BACT</name>
<dbReference type="Pfam" id="PF14052">
    <property type="entry name" value="Caps_assemb_Wzi"/>
    <property type="match status" value="1"/>
</dbReference>
<evidence type="ECO:0000313" key="1">
    <source>
        <dbReference type="EMBL" id="MFC3974949.1"/>
    </source>
</evidence>